<comment type="similarity">
    <text evidence="1">Belongs to the glycosyltransferase 2 family.</text>
</comment>
<evidence type="ECO:0000313" key="7">
    <source>
        <dbReference type="Proteomes" id="UP000177039"/>
    </source>
</evidence>
<reference evidence="6 7" key="1">
    <citation type="journal article" date="2016" name="Nat. Commun.">
        <title>Thousands of microbial genomes shed light on interconnected biogeochemical processes in an aquifer system.</title>
        <authorList>
            <person name="Anantharaman K."/>
            <person name="Brown C.T."/>
            <person name="Hug L.A."/>
            <person name="Sharon I."/>
            <person name="Castelle C.J."/>
            <person name="Probst A.J."/>
            <person name="Thomas B.C."/>
            <person name="Singh A."/>
            <person name="Wilkins M.J."/>
            <person name="Karaoz U."/>
            <person name="Brodie E.L."/>
            <person name="Williams K.H."/>
            <person name="Hubbard S.S."/>
            <person name="Banfield J.F."/>
        </authorList>
    </citation>
    <scope>NUCLEOTIDE SEQUENCE [LARGE SCALE GENOMIC DNA]</scope>
</reference>
<accession>A0A1F5H8G3</accession>
<keyword evidence="3" id="KW-0808">Transferase</keyword>
<sequence>MAAIPGFLGIPGINVTFWSTIGALRFLQEKILHHEKQTRSEKNLTRWMKKNVVAVAIAARNEEHALPRTLRSLKNQVRPRNIFVASDGSRDNTAKVARRFRVNVTELYPNRGKAGALVSLIEKFKLLDKYLFILFVDADTHINRNYLVEAIPFFADPDVVAVAGHGKTAWRKHPYPCWKMFFASYRDRLYNFLQYTIRWGQTSKWLNVSPIIPGFASIYRTSALKKIDIATPGLVIEDFNMTFQIHHKKLGKIAYHPKAYGIARDPTNFRDYANQVKRWNLGFWQTVIKHGIWPSIFSLTLVTFVSESLLTAFVFSLFPFIFVILLVKYFGQFFPEQVTQLALSVGSYVTLLEIFAVFFIADYLITFIVAVFTRRPQHLFYGLGFPFLRFVDAILILWSLPLAFITKSKGSWVSPKR</sequence>
<gene>
    <name evidence="6" type="ORF">A3B54_01465</name>
</gene>
<dbReference type="Proteomes" id="UP000177039">
    <property type="component" value="Unassembled WGS sequence"/>
</dbReference>
<dbReference type="AlphaFoldDB" id="A0A1F5H8G3"/>
<keyword evidence="4" id="KW-0472">Membrane</keyword>
<dbReference type="Pfam" id="PF00535">
    <property type="entry name" value="Glycos_transf_2"/>
    <property type="match status" value="1"/>
</dbReference>
<dbReference type="PANTHER" id="PTHR43630">
    <property type="entry name" value="POLY-BETA-1,6-N-ACETYL-D-GLUCOSAMINE SYNTHASE"/>
    <property type="match status" value="1"/>
</dbReference>
<evidence type="ECO:0000259" key="5">
    <source>
        <dbReference type="Pfam" id="PF00535"/>
    </source>
</evidence>
<organism evidence="6 7">
    <name type="scientific">Candidatus Curtissbacteria bacterium RIFCSPLOWO2_01_FULL_42_50</name>
    <dbReference type="NCBI Taxonomy" id="1797730"/>
    <lineage>
        <taxon>Bacteria</taxon>
        <taxon>Candidatus Curtissiibacteriota</taxon>
    </lineage>
</organism>
<dbReference type="PANTHER" id="PTHR43630:SF1">
    <property type="entry name" value="POLY-BETA-1,6-N-ACETYL-D-GLUCOSAMINE SYNTHASE"/>
    <property type="match status" value="1"/>
</dbReference>
<protein>
    <recommendedName>
        <fullName evidence="5">Glycosyltransferase 2-like domain-containing protein</fullName>
    </recommendedName>
</protein>
<dbReference type="InterPro" id="IPR029044">
    <property type="entry name" value="Nucleotide-diphossugar_trans"/>
</dbReference>
<feature type="transmembrane region" description="Helical" evidence="4">
    <location>
        <begin position="351"/>
        <end position="372"/>
    </location>
</feature>
<comment type="caution">
    <text evidence="6">The sequence shown here is derived from an EMBL/GenBank/DDBJ whole genome shotgun (WGS) entry which is preliminary data.</text>
</comment>
<keyword evidence="4" id="KW-1133">Transmembrane helix</keyword>
<dbReference type="Gene3D" id="3.90.550.10">
    <property type="entry name" value="Spore Coat Polysaccharide Biosynthesis Protein SpsA, Chain A"/>
    <property type="match status" value="1"/>
</dbReference>
<name>A0A1F5H8G3_9BACT</name>
<proteinExistence type="inferred from homology"/>
<dbReference type="GO" id="GO:0016757">
    <property type="term" value="F:glycosyltransferase activity"/>
    <property type="evidence" value="ECO:0007669"/>
    <property type="project" value="UniProtKB-KW"/>
</dbReference>
<dbReference type="SUPFAM" id="SSF53448">
    <property type="entry name" value="Nucleotide-diphospho-sugar transferases"/>
    <property type="match status" value="1"/>
</dbReference>
<evidence type="ECO:0000313" key="6">
    <source>
        <dbReference type="EMBL" id="OGE00360.1"/>
    </source>
</evidence>
<evidence type="ECO:0000256" key="1">
    <source>
        <dbReference type="ARBA" id="ARBA00006739"/>
    </source>
</evidence>
<dbReference type="InterPro" id="IPR001173">
    <property type="entry name" value="Glyco_trans_2-like"/>
</dbReference>
<keyword evidence="4" id="KW-0812">Transmembrane</keyword>
<keyword evidence="2" id="KW-0328">Glycosyltransferase</keyword>
<dbReference type="CDD" id="cd06423">
    <property type="entry name" value="CESA_like"/>
    <property type="match status" value="1"/>
</dbReference>
<dbReference type="EMBL" id="MFBT01000001">
    <property type="protein sequence ID" value="OGE00360.1"/>
    <property type="molecule type" value="Genomic_DNA"/>
</dbReference>
<feature type="domain" description="Glycosyltransferase 2-like" evidence="5">
    <location>
        <begin position="55"/>
        <end position="226"/>
    </location>
</feature>
<evidence type="ECO:0000256" key="4">
    <source>
        <dbReference type="SAM" id="Phobius"/>
    </source>
</evidence>
<feature type="transmembrane region" description="Helical" evidence="4">
    <location>
        <begin position="309"/>
        <end position="331"/>
    </location>
</feature>
<feature type="transmembrane region" description="Helical" evidence="4">
    <location>
        <begin position="379"/>
        <end position="405"/>
    </location>
</feature>
<evidence type="ECO:0000256" key="2">
    <source>
        <dbReference type="ARBA" id="ARBA00022676"/>
    </source>
</evidence>
<evidence type="ECO:0000256" key="3">
    <source>
        <dbReference type="ARBA" id="ARBA00022679"/>
    </source>
</evidence>